<organism evidence="1 2">
    <name type="scientific">Trichomalopsis sarcophagae</name>
    <dbReference type="NCBI Taxonomy" id="543379"/>
    <lineage>
        <taxon>Eukaryota</taxon>
        <taxon>Metazoa</taxon>
        <taxon>Ecdysozoa</taxon>
        <taxon>Arthropoda</taxon>
        <taxon>Hexapoda</taxon>
        <taxon>Insecta</taxon>
        <taxon>Pterygota</taxon>
        <taxon>Neoptera</taxon>
        <taxon>Endopterygota</taxon>
        <taxon>Hymenoptera</taxon>
        <taxon>Apocrita</taxon>
        <taxon>Proctotrupomorpha</taxon>
        <taxon>Chalcidoidea</taxon>
        <taxon>Pteromalidae</taxon>
        <taxon>Pteromalinae</taxon>
        <taxon>Trichomalopsis</taxon>
    </lineage>
</organism>
<keyword evidence="2" id="KW-1185">Reference proteome</keyword>
<accession>A0A232EP91</accession>
<evidence type="ECO:0000313" key="1">
    <source>
        <dbReference type="EMBL" id="OXU20158.1"/>
    </source>
</evidence>
<dbReference type="Pfam" id="PF12259">
    <property type="entry name" value="Baculo_F"/>
    <property type="match status" value="1"/>
</dbReference>
<sequence length="195" mass="22705">MITTCNDQLSKQECNEFILIDKIKTLKSLQEDLHIFLAPSSDIPDNSFTPYTHALTKRGAPFEFIGWTSRQLFGTMDARDRDQLNQYVNRLYKRTVNISTLLASQTHIVKSNLESLHQKLDDAQRTLHKQHLEHIVNSYKTLVNTLETATLGHLHPLLFRHEQLQSLLKTINRHTLPREHSTVTNRRKQQDQITN</sequence>
<dbReference type="Proteomes" id="UP000215335">
    <property type="component" value="Unassembled WGS sequence"/>
</dbReference>
<dbReference type="OrthoDB" id="7697589at2759"/>
<comment type="caution">
    <text evidence="1">The sequence shown here is derived from an EMBL/GenBank/DDBJ whole genome shotgun (WGS) entry which is preliminary data.</text>
</comment>
<proteinExistence type="predicted"/>
<dbReference type="InterPro" id="IPR022048">
    <property type="entry name" value="Envelope_fusion-like"/>
</dbReference>
<gene>
    <name evidence="1" type="ORF">TSAR_000277</name>
</gene>
<dbReference type="EMBL" id="NNAY01002992">
    <property type="protein sequence ID" value="OXU20158.1"/>
    <property type="molecule type" value="Genomic_DNA"/>
</dbReference>
<name>A0A232EP91_9HYME</name>
<protein>
    <submittedName>
        <fullName evidence="1">Uncharacterized protein</fullName>
    </submittedName>
</protein>
<dbReference type="AlphaFoldDB" id="A0A232EP91"/>
<evidence type="ECO:0000313" key="2">
    <source>
        <dbReference type="Proteomes" id="UP000215335"/>
    </source>
</evidence>
<reference evidence="1 2" key="1">
    <citation type="journal article" date="2017" name="Curr. Biol.">
        <title>The Evolution of Venom by Co-option of Single-Copy Genes.</title>
        <authorList>
            <person name="Martinson E.O."/>
            <person name="Mrinalini"/>
            <person name="Kelkar Y.D."/>
            <person name="Chang C.H."/>
            <person name="Werren J.H."/>
        </authorList>
    </citation>
    <scope>NUCLEOTIDE SEQUENCE [LARGE SCALE GENOMIC DNA]</scope>
    <source>
        <strain evidence="1 2">Alberta</strain>
        <tissue evidence="1">Whole body</tissue>
    </source>
</reference>